<sequence>MGGGVSGLCAQELGHVNMAPVHELCFPMYLMKVSDFLKLPPGPVEAHDQVRSKLHAWRPGMFVIFVSHQWLGTAHPDPLGEQMSVLRGALRGMIDGSQKVDVDVISAIKGQPALNFTNTTRKNVAEGYLFLDWFAIPQVTSRQEGVNEDSTRSKAALAVHSIPAYVEMCNVFIALVPELRHTATKNACNYASWLSRGWCRAELWCHLLSNKADTSVILVHSCKEAEFMFPLDWQDNCVATGAFTVEADREVVTNLAQMAVDSKIEYLAALGASSPSHLVLYRFYLAYRHRMLGQEPVALDLYNFLRCFRFGTFQQAVQESSYMNGLLCALFAEDVQMLRLLLKYKADVNSRLYGLTPLGYFDSQTLLMAALKSNQSIAVVKTLLDHRAEPNLGGYEGESPAFLARSPLHIKLLMEAKADLNAGGGSNGLTPLIGVASYADSPTLSTMLAARCDPNPPLSGFGFSPLHGAVLFSRRNRHALLSAQMLLKQRADVNCRARPQGRWALVCHAARAHCALMGFNCSSMITRCFASLPGITPLGMSAMVGDHELTKLLLESSAELLSNERGDSPEDLARHMGHLRLLPELVPTFST</sequence>
<name>A0A9P1BJC1_9DINO</name>
<dbReference type="Proteomes" id="UP001152797">
    <property type="component" value="Unassembled WGS sequence"/>
</dbReference>
<organism evidence="4">
    <name type="scientific">Cladocopium goreaui</name>
    <dbReference type="NCBI Taxonomy" id="2562237"/>
    <lineage>
        <taxon>Eukaryota</taxon>
        <taxon>Sar</taxon>
        <taxon>Alveolata</taxon>
        <taxon>Dinophyceae</taxon>
        <taxon>Suessiales</taxon>
        <taxon>Symbiodiniaceae</taxon>
        <taxon>Cladocopium</taxon>
    </lineage>
</organism>
<evidence type="ECO:0000313" key="5">
    <source>
        <dbReference type="EMBL" id="CAL4761785.1"/>
    </source>
</evidence>
<dbReference type="InterPro" id="IPR002110">
    <property type="entry name" value="Ankyrin_rpt"/>
</dbReference>
<keyword evidence="1" id="KW-0677">Repeat</keyword>
<proteinExistence type="predicted"/>
<dbReference type="SMART" id="SM00248">
    <property type="entry name" value="ANK"/>
    <property type="match status" value="5"/>
</dbReference>
<reference evidence="4" key="1">
    <citation type="submission" date="2022-10" db="EMBL/GenBank/DDBJ databases">
        <authorList>
            <person name="Chen Y."/>
            <person name="Dougan E. K."/>
            <person name="Chan C."/>
            <person name="Rhodes N."/>
            <person name="Thang M."/>
        </authorList>
    </citation>
    <scope>NUCLEOTIDE SEQUENCE</scope>
</reference>
<dbReference type="PROSITE" id="PS50088">
    <property type="entry name" value="ANK_REPEAT"/>
    <property type="match status" value="1"/>
</dbReference>
<protein>
    <submittedName>
        <fullName evidence="4">Uncharacterized protein</fullName>
    </submittedName>
</protein>
<dbReference type="AlphaFoldDB" id="A0A9P1BJC1"/>
<dbReference type="EMBL" id="CAMXCT010000136">
    <property type="protein sequence ID" value="CAI3974473.1"/>
    <property type="molecule type" value="Genomic_DNA"/>
</dbReference>
<dbReference type="SUPFAM" id="SSF48403">
    <property type="entry name" value="Ankyrin repeat"/>
    <property type="match status" value="1"/>
</dbReference>
<dbReference type="PANTHER" id="PTHR24198:SF165">
    <property type="entry name" value="ANKYRIN REPEAT-CONTAINING PROTEIN-RELATED"/>
    <property type="match status" value="1"/>
</dbReference>
<evidence type="ECO:0000256" key="1">
    <source>
        <dbReference type="ARBA" id="ARBA00022737"/>
    </source>
</evidence>
<keyword evidence="2 3" id="KW-0040">ANK repeat</keyword>
<evidence type="ECO:0000313" key="6">
    <source>
        <dbReference type="Proteomes" id="UP001152797"/>
    </source>
</evidence>
<dbReference type="PANTHER" id="PTHR24198">
    <property type="entry name" value="ANKYRIN REPEAT AND PROTEIN KINASE DOMAIN-CONTAINING PROTEIN"/>
    <property type="match status" value="1"/>
</dbReference>
<keyword evidence="6" id="KW-1185">Reference proteome</keyword>
<feature type="repeat" description="ANK" evidence="3">
    <location>
        <begin position="533"/>
        <end position="565"/>
    </location>
</feature>
<reference evidence="5 6" key="2">
    <citation type="submission" date="2024-05" db="EMBL/GenBank/DDBJ databases">
        <authorList>
            <person name="Chen Y."/>
            <person name="Shah S."/>
            <person name="Dougan E. K."/>
            <person name="Thang M."/>
            <person name="Chan C."/>
        </authorList>
    </citation>
    <scope>NUCLEOTIDE SEQUENCE [LARGE SCALE GENOMIC DNA]</scope>
</reference>
<dbReference type="Pfam" id="PF00023">
    <property type="entry name" value="Ank"/>
    <property type="match status" value="1"/>
</dbReference>
<evidence type="ECO:0000256" key="2">
    <source>
        <dbReference type="ARBA" id="ARBA00023043"/>
    </source>
</evidence>
<accession>A0A9P1BJC1</accession>
<dbReference type="InterPro" id="IPR036770">
    <property type="entry name" value="Ankyrin_rpt-contain_sf"/>
</dbReference>
<evidence type="ECO:0000256" key="3">
    <source>
        <dbReference type="PROSITE-ProRule" id="PRU00023"/>
    </source>
</evidence>
<dbReference type="OrthoDB" id="416842at2759"/>
<evidence type="ECO:0000313" key="4">
    <source>
        <dbReference type="EMBL" id="CAI3974473.1"/>
    </source>
</evidence>
<dbReference type="EMBL" id="CAMXCT020000136">
    <property type="protein sequence ID" value="CAL1127848.1"/>
    <property type="molecule type" value="Genomic_DNA"/>
</dbReference>
<comment type="caution">
    <text evidence="4">The sequence shown here is derived from an EMBL/GenBank/DDBJ whole genome shotgun (WGS) entry which is preliminary data.</text>
</comment>
<dbReference type="EMBL" id="CAMXCT030000136">
    <property type="protein sequence ID" value="CAL4761785.1"/>
    <property type="molecule type" value="Genomic_DNA"/>
</dbReference>
<gene>
    <name evidence="4" type="ORF">C1SCF055_LOCUS2870</name>
</gene>
<dbReference type="Gene3D" id="1.25.40.20">
    <property type="entry name" value="Ankyrin repeat-containing domain"/>
    <property type="match status" value="2"/>
</dbReference>